<dbReference type="Pfam" id="PF08281">
    <property type="entry name" value="Sigma70_r4_2"/>
    <property type="match status" value="1"/>
</dbReference>
<dbReference type="Pfam" id="PF04542">
    <property type="entry name" value="Sigma70_r2"/>
    <property type="match status" value="1"/>
</dbReference>
<keyword evidence="4" id="KW-0804">Transcription</keyword>
<protein>
    <submittedName>
        <fullName evidence="7">RNA polymerase sigma-70 factor</fullName>
    </submittedName>
</protein>
<dbReference type="InterPro" id="IPR014284">
    <property type="entry name" value="RNA_pol_sigma-70_dom"/>
</dbReference>
<evidence type="ECO:0000313" key="8">
    <source>
        <dbReference type="Proteomes" id="UP000278351"/>
    </source>
</evidence>
<dbReference type="Gene3D" id="1.10.10.10">
    <property type="entry name" value="Winged helix-like DNA-binding domain superfamily/Winged helix DNA-binding domain"/>
    <property type="match status" value="1"/>
</dbReference>
<dbReference type="NCBIfam" id="TIGR02985">
    <property type="entry name" value="Sig70_bacteroi1"/>
    <property type="match status" value="1"/>
</dbReference>
<accession>A0A3N4Q7H4</accession>
<feature type="domain" description="RNA polymerase sigma factor 70 region 4 type 2" evidence="6">
    <location>
        <begin position="139"/>
        <end position="185"/>
    </location>
</feature>
<name>A0A3N4Q7H4_9BACT</name>
<comment type="caution">
    <text evidence="7">The sequence shown here is derived from an EMBL/GenBank/DDBJ whole genome shotgun (WGS) entry which is preliminary data.</text>
</comment>
<dbReference type="GO" id="GO:0016987">
    <property type="term" value="F:sigma factor activity"/>
    <property type="evidence" value="ECO:0007669"/>
    <property type="project" value="UniProtKB-KW"/>
</dbReference>
<dbReference type="GO" id="GO:0003677">
    <property type="term" value="F:DNA binding"/>
    <property type="evidence" value="ECO:0007669"/>
    <property type="project" value="InterPro"/>
</dbReference>
<gene>
    <name evidence="7" type="ORF">EGT74_00275</name>
</gene>
<sequence>MRVLNKQYCISCVVLSIMIGAWQENIAKYSDTNAFKALYLHMMPSLSRFAASFLKDRQAAEDVVADIFATLWNNRSSLGKIDNLKVYLYASVRNACLSYLQKRNRITFYAFDEMDVELEQLIRPDQHPEQQLITREMTEAVQAAVEKLPVKCRMIFRLAREEKLRYKEIAAILNISVRTIDSQMAIAFQRIHQSIAQHLIQ</sequence>
<dbReference type="NCBIfam" id="TIGR02937">
    <property type="entry name" value="sigma70-ECF"/>
    <property type="match status" value="1"/>
</dbReference>
<dbReference type="InterPro" id="IPR014327">
    <property type="entry name" value="RNA_pol_sigma70_bacteroid"/>
</dbReference>
<proteinExistence type="inferred from homology"/>
<comment type="similarity">
    <text evidence="1">Belongs to the sigma-70 factor family. ECF subfamily.</text>
</comment>
<dbReference type="EMBL" id="RPDH01000001">
    <property type="protein sequence ID" value="RPE12027.1"/>
    <property type="molecule type" value="Genomic_DNA"/>
</dbReference>
<dbReference type="PANTHER" id="PTHR43133:SF46">
    <property type="entry name" value="RNA POLYMERASE SIGMA-70 FACTOR ECF SUBFAMILY"/>
    <property type="match status" value="1"/>
</dbReference>
<dbReference type="GO" id="GO:0006352">
    <property type="term" value="P:DNA-templated transcription initiation"/>
    <property type="evidence" value="ECO:0007669"/>
    <property type="project" value="InterPro"/>
</dbReference>
<dbReference type="PANTHER" id="PTHR43133">
    <property type="entry name" value="RNA POLYMERASE ECF-TYPE SIGMA FACTO"/>
    <property type="match status" value="1"/>
</dbReference>
<dbReference type="Proteomes" id="UP000278351">
    <property type="component" value="Unassembled WGS sequence"/>
</dbReference>
<keyword evidence="2" id="KW-0805">Transcription regulation</keyword>
<evidence type="ECO:0000259" key="5">
    <source>
        <dbReference type="Pfam" id="PF04542"/>
    </source>
</evidence>
<reference evidence="7 8" key="1">
    <citation type="submission" date="2018-11" db="EMBL/GenBank/DDBJ databases">
        <title>Chitinophaga lutea sp.nov., isolate from arsenic contaminated soil.</title>
        <authorList>
            <person name="Zong Y."/>
        </authorList>
    </citation>
    <scope>NUCLEOTIDE SEQUENCE [LARGE SCALE GENOMIC DNA]</scope>
    <source>
        <strain evidence="7 8">ZY74</strain>
    </source>
</reference>
<dbReference type="Gene3D" id="1.10.1740.10">
    <property type="match status" value="1"/>
</dbReference>
<dbReference type="InterPro" id="IPR013249">
    <property type="entry name" value="RNA_pol_sigma70_r4_t2"/>
</dbReference>
<evidence type="ECO:0000256" key="4">
    <source>
        <dbReference type="ARBA" id="ARBA00023163"/>
    </source>
</evidence>
<dbReference type="InterPro" id="IPR013325">
    <property type="entry name" value="RNA_pol_sigma_r2"/>
</dbReference>
<organism evidence="7 8">
    <name type="scientific">Chitinophaga lutea</name>
    <dbReference type="NCBI Taxonomy" id="2488634"/>
    <lineage>
        <taxon>Bacteria</taxon>
        <taxon>Pseudomonadati</taxon>
        <taxon>Bacteroidota</taxon>
        <taxon>Chitinophagia</taxon>
        <taxon>Chitinophagales</taxon>
        <taxon>Chitinophagaceae</taxon>
        <taxon>Chitinophaga</taxon>
    </lineage>
</organism>
<keyword evidence="3" id="KW-0731">Sigma factor</keyword>
<dbReference type="AlphaFoldDB" id="A0A3N4Q7H4"/>
<evidence type="ECO:0000256" key="3">
    <source>
        <dbReference type="ARBA" id="ARBA00023082"/>
    </source>
</evidence>
<dbReference type="InterPro" id="IPR036388">
    <property type="entry name" value="WH-like_DNA-bd_sf"/>
</dbReference>
<dbReference type="InterPro" id="IPR013324">
    <property type="entry name" value="RNA_pol_sigma_r3/r4-like"/>
</dbReference>
<evidence type="ECO:0000313" key="7">
    <source>
        <dbReference type="EMBL" id="RPE12027.1"/>
    </source>
</evidence>
<dbReference type="InterPro" id="IPR007627">
    <property type="entry name" value="RNA_pol_sigma70_r2"/>
</dbReference>
<evidence type="ECO:0000259" key="6">
    <source>
        <dbReference type="Pfam" id="PF08281"/>
    </source>
</evidence>
<dbReference type="SUPFAM" id="SSF88659">
    <property type="entry name" value="Sigma3 and sigma4 domains of RNA polymerase sigma factors"/>
    <property type="match status" value="1"/>
</dbReference>
<evidence type="ECO:0000256" key="2">
    <source>
        <dbReference type="ARBA" id="ARBA00023015"/>
    </source>
</evidence>
<dbReference type="InterPro" id="IPR039425">
    <property type="entry name" value="RNA_pol_sigma-70-like"/>
</dbReference>
<dbReference type="SUPFAM" id="SSF88946">
    <property type="entry name" value="Sigma2 domain of RNA polymerase sigma factors"/>
    <property type="match status" value="1"/>
</dbReference>
<feature type="domain" description="RNA polymerase sigma-70 region 2" evidence="5">
    <location>
        <begin position="38"/>
        <end position="105"/>
    </location>
</feature>
<evidence type="ECO:0000256" key="1">
    <source>
        <dbReference type="ARBA" id="ARBA00010641"/>
    </source>
</evidence>
<keyword evidence="8" id="KW-1185">Reference proteome</keyword>